<feature type="region of interest" description="Disordered" evidence="1">
    <location>
        <begin position="1"/>
        <end position="42"/>
    </location>
</feature>
<dbReference type="OrthoDB" id="4933449at2"/>
<dbReference type="Pfam" id="PF11392">
    <property type="entry name" value="AllH"/>
    <property type="match status" value="1"/>
</dbReference>
<evidence type="ECO:0008006" key="4">
    <source>
        <dbReference type="Google" id="ProtNLM"/>
    </source>
</evidence>
<dbReference type="Proteomes" id="UP000253318">
    <property type="component" value="Unassembled WGS sequence"/>
</dbReference>
<dbReference type="EMBL" id="QEIN01000200">
    <property type="protein sequence ID" value="RCV53153.1"/>
    <property type="molecule type" value="Genomic_DNA"/>
</dbReference>
<evidence type="ECO:0000313" key="2">
    <source>
        <dbReference type="EMBL" id="RCV53153.1"/>
    </source>
</evidence>
<comment type="caution">
    <text evidence="2">The sequence shown here is derived from an EMBL/GenBank/DDBJ whole genome shotgun (WGS) entry which is preliminary data.</text>
</comment>
<organism evidence="2 3">
    <name type="scientific">Marinitenerispora sediminis</name>
    <dbReference type="NCBI Taxonomy" id="1931232"/>
    <lineage>
        <taxon>Bacteria</taxon>
        <taxon>Bacillati</taxon>
        <taxon>Actinomycetota</taxon>
        <taxon>Actinomycetes</taxon>
        <taxon>Streptosporangiales</taxon>
        <taxon>Nocardiopsidaceae</taxon>
        <taxon>Marinitenerispora</taxon>
    </lineage>
</organism>
<dbReference type="InterPro" id="IPR021530">
    <property type="entry name" value="AllH-like"/>
</dbReference>
<reference evidence="2 3" key="1">
    <citation type="submission" date="2018-04" db="EMBL/GenBank/DDBJ databases">
        <title>Novel actinobacteria from marine sediment.</title>
        <authorList>
            <person name="Ng Z.Y."/>
            <person name="Tan G.Y.A."/>
        </authorList>
    </citation>
    <scope>NUCLEOTIDE SEQUENCE [LARGE SCALE GENOMIC DNA]</scope>
    <source>
        <strain evidence="2 3">TPS81</strain>
    </source>
</reference>
<evidence type="ECO:0000256" key="1">
    <source>
        <dbReference type="SAM" id="MobiDB-lite"/>
    </source>
</evidence>
<keyword evidence="3" id="KW-1185">Reference proteome</keyword>
<gene>
    <name evidence="2" type="ORF">DEF24_21010</name>
</gene>
<protein>
    <recommendedName>
        <fullName evidence="4">DUF2877 domain-containing protein</fullName>
    </recommendedName>
</protein>
<sequence>MLPPTTHRGDPHPPPRRVQPLLTGARNRPPGTPAAPDRARGLPYRAGAAAAGLRDIVRGPYRPTRILGVFRSAVYLEVEDPRRPAVIALLASDAVRLPNGIVLAEPQSAEPFACVAVSTQVRVGRLSVVFDRPAGPLSVRVGRWWRPPAPRPAGPSREGRAASARGVAELAALLAGVSGGLPAGAAAPLATAVDDPDRAALVCERLLGLGPGLTPSGDDLLCGALLAVRALGGPDRTDVLAAAVRRARSATTALSAALLEHAARGEGCPQAVGLVEAVTGHRAVAPALAALRAVGHTSGTDLALGVLAGARAVVGPGAARAGAAGAVHREPDR</sequence>
<proteinExistence type="predicted"/>
<accession>A0A368T130</accession>
<evidence type="ECO:0000313" key="3">
    <source>
        <dbReference type="Proteomes" id="UP000253318"/>
    </source>
</evidence>
<name>A0A368T130_9ACTN</name>
<dbReference type="AlphaFoldDB" id="A0A368T130"/>